<dbReference type="OrthoDB" id="9995927at2759"/>
<protein>
    <recommendedName>
        <fullName evidence="4">Pentapeptide repeat-containing protein</fullName>
    </recommendedName>
</protein>
<dbReference type="AlphaFoldDB" id="A0A814FP87"/>
<dbReference type="EMBL" id="CAJNOM010000074">
    <property type="protein sequence ID" value="CAF0986322.1"/>
    <property type="molecule type" value="Genomic_DNA"/>
</dbReference>
<organism evidence="2 3">
    <name type="scientific">Adineta steineri</name>
    <dbReference type="NCBI Taxonomy" id="433720"/>
    <lineage>
        <taxon>Eukaryota</taxon>
        <taxon>Metazoa</taxon>
        <taxon>Spiralia</taxon>
        <taxon>Gnathifera</taxon>
        <taxon>Rotifera</taxon>
        <taxon>Eurotatoria</taxon>
        <taxon>Bdelloidea</taxon>
        <taxon>Adinetida</taxon>
        <taxon>Adinetidae</taxon>
        <taxon>Adineta</taxon>
    </lineage>
</organism>
<sequence length="440" mass="48301">MLDCLKTKGNEVGKSKCSILALLQLLATLSVPLAIGLYTIVHKTNESDLARQNRRKDLDIAGGNRAKDESIANEVRKENILVEYQNSLAKILLDHGMTLNGSVSARFVVRVKTLTAVKQLDTVRKAFLIQSLYEANLITTAVSTESIISLEGADLNKLHLGSTEDDTERPSHACLSLAGAILTNASFRLDNLNGANFTNPKLRFADFTDSRTDYGQYCYHQIDHLSVSFHSAILNEANFMTALYDNAIFTYANMFQANLQKFTCRYCNIVGANLSEADLTGVTFSGPANIGWAKFINSKLINASFTNGVNFQQSDFTRANANGISIRQCMFYSATFFNSTFNHATIINSDFKYARMDGIDISQGMITNSVFNNAHLVDVNFSHTTCRQCTFLNAILTGANLQGAIFNMCNFTGTQINDKQLEQASSLAGSTLPNGTLVPN</sequence>
<dbReference type="Proteomes" id="UP000663832">
    <property type="component" value="Unassembled WGS sequence"/>
</dbReference>
<keyword evidence="1" id="KW-1133">Transmembrane helix</keyword>
<reference evidence="2" key="1">
    <citation type="submission" date="2021-02" db="EMBL/GenBank/DDBJ databases">
        <authorList>
            <person name="Nowell W R."/>
        </authorList>
    </citation>
    <scope>NUCLEOTIDE SEQUENCE</scope>
</reference>
<dbReference type="Gene3D" id="2.160.20.80">
    <property type="entry name" value="E3 ubiquitin-protein ligase SopA"/>
    <property type="match status" value="2"/>
</dbReference>
<keyword evidence="1" id="KW-0812">Transmembrane</keyword>
<evidence type="ECO:0000313" key="3">
    <source>
        <dbReference type="Proteomes" id="UP000663832"/>
    </source>
</evidence>
<evidence type="ECO:0000256" key="1">
    <source>
        <dbReference type="SAM" id="Phobius"/>
    </source>
</evidence>
<gene>
    <name evidence="2" type="ORF">QVE165_LOCUS14141</name>
</gene>
<dbReference type="PANTHER" id="PTHR14136">
    <property type="entry name" value="BTB_POZ DOMAIN-CONTAINING PROTEIN KCTD9"/>
    <property type="match status" value="1"/>
</dbReference>
<dbReference type="Pfam" id="PF00805">
    <property type="entry name" value="Pentapeptide"/>
    <property type="match status" value="3"/>
</dbReference>
<keyword evidence="1" id="KW-0472">Membrane</keyword>
<dbReference type="InterPro" id="IPR051082">
    <property type="entry name" value="Pentapeptide-BTB/POZ_domain"/>
</dbReference>
<keyword evidence="3" id="KW-1185">Reference proteome</keyword>
<proteinExistence type="predicted"/>
<dbReference type="PANTHER" id="PTHR14136:SF17">
    <property type="entry name" value="BTB_POZ DOMAIN-CONTAINING PROTEIN KCTD9"/>
    <property type="match status" value="1"/>
</dbReference>
<evidence type="ECO:0008006" key="4">
    <source>
        <dbReference type="Google" id="ProtNLM"/>
    </source>
</evidence>
<dbReference type="InterPro" id="IPR001646">
    <property type="entry name" value="5peptide_repeat"/>
</dbReference>
<evidence type="ECO:0000313" key="2">
    <source>
        <dbReference type="EMBL" id="CAF0986322.1"/>
    </source>
</evidence>
<feature type="transmembrane region" description="Helical" evidence="1">
    <location>
        <begin position="20"/>
        <end position="41"/>
    </location>
</feature>
<accession>A0A814FP87</accession>
<dbReference type="SUPFAM" id="SSF141571">
    <property type="entry name" value="Pentapeptide repeat-like"/>
    <property type="match status" value="2"/>
</dbReference>
<comment type="caution">
    <text evidence="2">The sequence shown here is derived from an EMBL/GenBank/DDBJ whole genome shotgun (WGS) entry which is preliminary data.</text>
</comment>
<name>A0A814FP87_9BILA</name>